<comment type="caution">
    <text evidence="1">The sequence shown here is derived from an EMBL/GenBank/DDBJ whole genome shotgun (WGS) entry which is preliminary data.</text>
</comment>
<reference evidence="1" key="1">
    <citation type="submission" date="2022-08" db="EMBL/GenBank/DDBJ databases">
        <authorList>
            <person name="Deng Y."/>
            <person name="Han X.-F."/>
            <person name="Zhang Y.-Q."/>
        </authorList>
    </citation>
    <scope>NUCLEOTIDE SEQUENCE</scope>
    <source>
        <strain evidence="1">CPCC 205716</strain>
    </source>
</reference>
<protein>
    <recommendedName>
        <fullName evidence="3">HEPN domain-containing protein</fullName>
    </recommendedName>
</protein>
<accession>A0ABT2GFQ5</accession>
<dbReference type="EMBL" id="JANTEZ010000001">
    <property type="protein sequence ID" value="MCS5713641.1"/>
    <property type="molecule type" value="Genomic_DNA"/>
</dbReference>
<evidence type="ECO:0000313" key="1">
    <source>
        <dbReference type="EMBL" id="MCS5713641.1"/>
    </source>
</evidence>
<evidence type="ECO:0000313" key="2">
    <source>
        <dbReference type="Proteomes" id="UP001165580"/>
    </source>
</evidence>
<dbReference type="RefSeq" id="WP_259485166.1">
    <property type="nucleotide sequence ID" value="NZ_JANTEZ010000001.1"/>
</dbReference>
<dbReference type="Proteomes" id="UP001165580">
    <property type="component" value="Unassembled WGS sequence"/>
</dbReference>
<proteinExistence type="predicted"/>
<sequence length="115" mass="12069">MRKADEFADAAALLHDSDSGSADAPDAYVTLAVHAGIAAADVICIRRGLGYNASGNHEESLKLLEKGDREAVKHLRRLLAVKTKAGYSTNSVSAADVRSASAAHLALLELARATR</sequence>
<evidence type="ECO:0008006" key="3">
    <source>
        <dbReference type="Google" id="ProtNLM"/>
    </source>
</evidence>
<gene>
    <name evidence="1" type="ORF">NVV95_03615</name>
</gene>
<name>A0ABT2GFQ5_9MICO</name>
<organism evidence="1 2">
    <name type="scientific">Herbiconiux gentiana</name>
    <dbReference type="NCBI Taxonomy" id="2970912"/>
    <lineage>
        <taxon>Bacteria</taxon>
        <taxon>Bacillati</taxon>
        <taxon>Actinomycetota</taxon>
        <taxon>Actinomycetes</taxon>
        <taxon>Micrococcales</taxon>
        <taxon>Microbacteriaceae</taxon>
        <taxon>Herbiconiux</taxon>
    </lineage>
</organism>
<keyword evidence="2" id="KW-1185">Reference proteome</keyword>